<dbReference type="EMBL" id="JACOOH010000001">
    <property type="protein sequence ID" value="MBC5619907.1"/>
    <property type="molecule type" value="Genomic_DNA"/>
</dbReference>
<keyword evidence="2" id="KW-1185">Reference proteome</keyword>
<reference evidence="1 2" key="1">
    <citation type="submission" date="2020-08" db="EMBL/GenBank/DDBJ databases">
        <title>Genome public.</title>
        <authorList>
            <person name="Liu C."/>
            <person name="Sun Q."/>
        </authorList>
    </citation>
    <scope>NUCLEOTIDE SEQUENCE [LARGE SCALE GENOMIC DNA]</scope>
    <source>
        <strain evidence="1 2">NSJ-56</strain>
    </source>
</reference>
<name>A0ABR7CW49_9BACT</name>
<protein>
    <submittedName>
        <fullName evidence="1">Uncharacterized protein</fullName>
    </submittedName>
</protein>
<organism evidence="1 2">
    <name type="scientific">Butyricimonas hominis</name>
    <dbReference type="NCBI Taxonomy" id="2763032"/>
    <lineage>
        <taxon>Bacteria</taxon>
        <taxon>Pseudomonadati</taxon>
        <taxon>Bacteroidota</taxon>
        <taxon>Bacteroidia</taxon>
        <taxon>Bacteroidales</taxon>
        <taxon>Odoribacteraceae</taxon>
        <taxon>Butyricimonas</taxon>
    </lineage>
</organism>
<evidence type="ECO:0000313" key="1">
    <source>
        <dbReference type="EMBL" id="MBC5619907.1"/>
    </source>
</evidence>
<dbReference type="RefSeq" id="WP_099291188.1">
    <property type="nucleotide sequence ID" value="NZ_JACOOH010000001.1"/>
</dbReference>
<dbReference type="PROSITE" id="PS51257">
    <property type="entry name" value="PROKAR_LIPOPROTEIN"/>
    <property type="match status" value="1"/>
</dbReference>
<sequence>MKKLILFISVILFVISFSGCLQENEIGTMMANMDDGDIVVCDYIWDAPDRYCLTMNQLQDLFRGTLSFREDKIRLLAKELESFLLNNPCYRRIMYEIYQTVGGKRESKAFIKLDEKDSKLQADPRLWARYDQGTKTIIFRDLQVGVIGGIQGTELATLIHELMHHWQYLLFGESYMQAQYEKNFEFEVTFLLDVAMIQYAHRYADLGAEQVLLYLKYDLNNPVIYTQEEKERYINAINNTLQGNTVSIKAELDFLAANFRKYDYAVYTPWAEYSLIKRLYP</sequence>
<comment type="caution">
    <text evidence="1">The sequence shown here is derived from an EMBL/GenBank/DDBJ whole genome shotgun (WGS) entry which is preliminary data.</text>
</comment>
<gene>
    <name evidence="1" type="ORF">H8S64_02220</name>
</gene>
<dbReference type="Proteomes" id="UP000646484">
    <property type="component" value="Unassembled WGS sequence"/>
</dbReference>
<accession>A0ABR7CW49</accession>
<proteinExistence type="predicted"/>
<evidence type="ECO:0000313" key="2">
    <source>
        <dbReference type="Proteomes" id="UP000646484"/>
    </source>
</evidence>